<evidence type="ECO:0000256" key="4">
    <source>
        <dbReference type="ARBA" id="ARBA00022553"/>
    </source>
</evidence>
<keyword evidence="4" id="KW-0597">Phosphoprotein</keyword>
<dbReference type="FunFam" id="3.40.50.12780:FF:000012">
    <property type="entry name" value="Non-ribosomal peptide synthetase"/>
    <property type="match status" value="2"/>
</dbReference>
<dbReference type="InterPro" id="IPR029058">
    <property type="entry name" value="AB_hydrolase_fold"/>
</dbReference>
<dbReference type="InterPro" id="IPR020845">
    <property type="entry name" value="AMP-binding_CS"/>
</dbReference>
<feature type="domain" description="Carrier" evidence="8">
    <location>
        <begin position="981"/>
        <end position="1056"/>
    </location>
</feature>
<dbReference type="InterPro" id="IPR036736">
    <property type="entry name" value="ACP-like_sf"/>
</dbReference>
<dbReference type="Gene3D" id="3.40.50.12780">
    <property type="entry name" value="N-terminal domain of ligase-like"/>
    <property type="match status" value="1"/>
</dbReference>
<proteinExistence type="inferred from homology"/>
<dbReference type="RefSeq" id="WP_190132767.1">
    <property type="nucleotide sequence ID" value="NZ_BNBD01000018.1"/>
</dbReference>
<dbReference type="PANTHER" id="PTHR45527:SF1">
    <property type="entry name" value="FATTY ACID SYNTHASE"/>
    <property type="match status" value="1"/>
</dbReference>
<dbReference type="InterPro" id="IPR013217">
    <property type="entry name" value="Methyltransf_12"/>
</dbReference>
<dbReference type="Gene3D" id="3.40.50.980">
    <property type="match status" value="4"/>
</dbReference>
<dbReference type="InterPro" id="IPR010071">
    <property type="entry name" value="AA_adenyl_dom"/>
</dbReference>
<dbReference type="Pfam" id="PF00668">
    <property type="entry name" value="Condensation"/>
    <property type="match status" value="3"/>
</dbReference>
<dbReference type="GO" id="GO:0017000">
    <property type="term" value="P:antibiotic biosynthetic process"/>
    <property type="evidence" value="ECO:0007669"/>
    <property type="project" value="UniProtKB-ARBA"/>
</dbReference>
<dbReference type="SUPFAM" id="SSF53335">
    <property type="entry name" value="S-adenosyl-L-methionine-dependent methyltransferases"/>
    <property type="match status" value="1"/>
</dbReference>
<evidence type="ECO:0000256" key="3">
    <source>
        <dbReference type="ARBA" id="ARBA00022450"/>
    </source>
</evidence>
<name>A0A919B867_9ACTN</name>
<reference evidence="9" key="2">
    <citation type="submission" date="2020-09" db="EMBL/GenBank/DDBJ databases">
        <authorList>
            <person name="Sun Q."/>
            <person name="Ohkuma M."/>
        </authorList>
    </citation>
    <scope>NUCLEOTIDE SEQUENCE</scope>
    <source>
        <strain evidence="9">JCM 4059</strain>
    </source>
</reference>
<evidence type="ECO:0000259" key="8">
    <source>
        <dbReference type="PROSITE" id="PS50075"/>
    </source>
</evidence>
<dbReference type="GO" id="GO:0072330">
    <property type="term" value="P:monocarboxylic acid biosynthetic process"/>
    <property type="evidence" value="ECO:0007669"/>
    <property type="project" value="UniProtKB-ARBA"/>
</dbReference>
<dbReference type="Proteomes" id="UP000638313">
    <property type="component" value="Unassembled WGS sequence"/>
</dbReference>
<dbReference type="Gene3D" id="3.40.50.1820">
    <property type="entry name" value="alpha/beta hydrolase"/>
    <property type="match status" value="1"/>
</dbReference>
<dbReference type="InterPro" id="IPR001242">
    <property type="entry name" value="Condensation_dom"/>
</dbReference>
<dbReference type="InterPro" id="IPR045851">
    <property type="entry name" value="AMP-bd_C_sf"/>
</dbReference>
<dbReference type="CDD" id="cd02440">
    <property type="entry name" value="AdoMet_MTases"/>
    <property type="match status" value="1"/>
</dbReference>
<dbReference type="InterPro" id="IPR025110">
    <property type="entry name" value="AMP-bd_C"/>
</dbReference>
<evidence type="ECO:0000256" key="1">
    <source>
        <dbReference type="ARBA" id="ARBA00001957"/>
    </source>
</evidence>
<dbReference type="CDD" id="cd17643">
    <property type="entry name" value="A_NRPS_Cytc1-like"/>
    <property type="match status" value="1"/>
</dbReference>
<dbReference type="Gene3D" id="3.30.559.10">
    <property type="entry name" value="Chloramphenicol acetyltransferase-like domain"/>
    <property type="match status" value="3"/>
</dbReference>
<evidence type="ECO:0000313" key="10">
    <source>
        <dbReference type="Proteomes" id="UP000638313"/>
    </source>
</evidence>
<keyword evidence="3" id="KW-0596">Phosphopantetheine</keyword>
<comment type="caution">
    <text evidence="9">The sequence shown here is derived from an EMBL/GenBank/DDBJ whole genome shotgun (WGS) entry which is preliminary data.</text>
</comment>
<dbReference type="Gene3D" id="3.40.50.150">
    <property type="entry name" value="Vaccinia Virus protein VP39"/>
    <property type="match status" value="1"/>
</dbReference>
<keyword evidence="6" id="KW-0677">Repeat</keyword>
<accession>A0A919B867</accession>
<evidence type="ECO:0000256" key="2">
    <source>
        <dbReference type="ARBA" id="ARBA00006432"/>
    </source>
</evidence>
<dbReference type="FunFam" id="2.30.38.10:FF:000001">
    <property type="entry name" value="Non-ribosomal peptide synthetase PvdI"/>
    <property type="match status" value="3"/>
</dbReference>
<dbReference type="InterPro" id="IPR020806">
    <property type="entry name" value="PKS_PP-bd"/>
</dbReference>
<gene>
    <name evidence="9" type="ORF">GCM10010218_58470</name>
</gene>
<dbReference type="GO" id="GO:0016874">
    <property type="term" value="F:ligase activity"/>
    <property type="evidence" value="ECO:0007669"/>
    <property type="project" value="UniProtKB-KW"/>
</dbReference>
<organism evidence="9 10">
    <name type="scientific">Streptomyces mashuensis</name>
    <dbReference type="NCBI Taxonomy" id="33904"/>
    <lineage>
        <taxon>Bacteria</taxon>
        <taxon>Bacillati</taxon>
        <taxon>Actinomycetota</taxon>
        <taxon>Actinomycetes</taxon>
        <taxon>Kitasatosporales</taxon>
        <taxon>Streptomycetaceae</taxon>
        <taxon>Streptomyces</taxon>
    </lineage>
</organism>
<dbReference type="Pfam" id="PF13193">
    <property type="entry name" value="AMP-binding_C"/>
    <property type="match status" value="2"/>
</dbReference>
<dbReference type="InterPro" id="IPR006162">
    <property type="entry name" value="Ppantetheine_attach_site"/>
</dbReference>
<dbReference type="GO" id="GO:0005829">
    <property type="term" value="C:cytosol"/>
    <property type="evidence" value="ECO:0007669"/>
    <property type="project" value="TreeGrafter"/>
</dbReference>
<dbReference type="FunFam" id="3.30.559.30:FF:000001">
    <property type="entry name" value="Non-ribosomal peptide synthetase"/>
    <property type="match status" value="2"/>
</dbReference>
<dbReference type="CDD" id="cd19540">
    <property type="entry name" value="LCL_NRPS-like"/>
    <property type="match status" value="2"/>
</dbReference>
<sequence>MTAQPHSALPLSAAQMGVWLAQQLTPEDNGFNVCYGLEISGPLDVPRLEQAVRATYSEGESIRCAVVPGDNGSRQTVRPLDGFALPVTDVSAETSPAQAVRELTEARRRKPVDLHHHTLGAVLYRTAEQEHTLVLHVHHLFADGFSSTLVISRIAEHYAALTEGRDPGPSPYAPAAEVLADDAAYRAGEQFAEDRAHWLERLADAPPPATVSGRAGRSSNGDIHHVTGHLSADDLKALSVAARAARSTWSGVLTAAFMAYVHRVTGTPDVTVEFPVPARVGTANRRTPGMHSNVLPLTLTLDPQASVRDTVRAVSGAVRQLLRHQRYRAEDIRKDLRDAGHDRQAGGPRINIMPFEGDIAFGDCAGTLVPLFTGPVPDLSVDVTKLPDDSGLRFDVKGDRAGFTPADVAAHRERFLAFVMAFVADLDRPLGHVEILADEERRRILTEWSGADRAAGLALPDDPGTITGLFEAQAARTPGAVAVVHEDTRLTYAELDARANRLAHHLAAHGAAPERFVALALSRSADLVVAVLAVLKTGAAYLPVDQDYPADRIATMLADTAPVAVLADAVTAPRLPADATVLRLDDASVAAAVAARPAGRPAVAVSPDHAAYVIYTSGSTGRPKGVVVPHRNVTRLLTATDHWFGFGPDDVWTLFHSYAFDFSVWEIWGALLRGGRLVVVPYDTSRSPADFLRLLAAERVTVLNQTPSAFYQLMQADAENPGQELALRYVVFGGEALEPGKLAHWYARHADDAPVLVNMYGITETTVHVTHRPLDRATALSNQGSVIGTGIPDLRVYVLDASLSPVPPGVVGEMYVGGAGLARGYLDRPGLTAERFVADPFAGPGARMYRTGDLARWSTTGELEFMGRADDQVKVRGFRIELGEIEAALSRHPAAGQVAVVVREDRPGDRRLVGYVVPSAAAGPDGVDVAALRASVTGVLPDYMVPSAFVVLDALPLTSNGKLDRRALPAPDLTAAAGGRGPRTPQEETLCGLFAEILGVPGVGIDDNFFELGGHSLLATRVISRIRSVFGVDLPVRALFQAPTVAGLAGHLASAGSARPVLAAAEPRPDVLPVSYAQQRLWFLSRLEGRSGTYNMPIPLRLRGTLDRDALRAAVRDLVVRHESLRTVVGEVDGEPCQLVRTLGEAEPAWAETPVRDEAELTAAVVTEGAHGFDVTAELPVRICLFTLSEQEHVLLLVLHHIACDGWSLEPLIRDLSRAYAARCAGEAPVWDALPVQYADYALWQRQLLGDEADPDSLAARQLAYWREQLAGIPDQLALPTDRPRPATATHRGGVVPVRIDADLHRQVAAVARDAGVSVFMVVQAAFAALLTRLGAGTDVPVGVPVAGRADEALDDLVGFFVNTLVLRTDTSGDPAFTELLDRVRDTDLTAFEHQDLPFDRLVEVLNPVRSAAHQPLFQVMLAFQSNPATTFDLSGLDVTAEPVPNGTAKFDLCLTVDERFAGDGGPTGMDGELEYAADLFDPETAEAIAVRFERLLRAVAADPGVRLSEIGVLDEDEQHRLLVEWNDTGAAHTHDTVLDLFRATTRRTPDATALVCGTDRLTYAELDARANRLAHHLLAGGVGAENAESIVALALPRTADFVVALLAVLKTGAAYLPLDPGHPADRIASMLDDARPALVVTVHDAAAGLPATDVPRLVLDDAGTAAALAARPDHDPTDADRGRPLTPATPAYVIYTSGSTGRPKGVVVEHGGLANLARVYSSGSALFTTALRAAGGRRLRVAHTASWSFDASWDPLLWMIDGHELHIVDEAVRLDAEAFVAHVRRERIDAVDGTPGYIQQLMSFGLLDEGGHTPLMLVLGGESVPQALWDDLLARTGVVAYNTYGPTECTVDSVDGEITGSDRPVIGRAVPGARAYVLDATLRPVPVGVAGELYVGGAGVARGYLNRPGLTAERFVADPFAGPGARMYRTGDLVRWTRSGHIEFLGRADDQVKIRGFRIEPGEIEAVLSRHPAVGQVAVVVREDRAGDPRLVGYVVPSAAAGTAGHDSVDVAALRTFVAGALPDYMVPSAFVVLDALPVTSSGKLDRRALPVPDLTPVAGRAPRTPREEILCGLFAEVLGVPGVGVDDDFFALGGHSLLATRVISRIRSVFGVDVPVRALFQAPTVAGLAERVASAAGGRPVLRAAAPRPEVLPVSYAQQRLWFLSRLEGRSATYNMAMPLRLHGTPDPDALRAAVRDLMVRHESLRTVVAETDGEPWQRITDPAGVRPDVAVVPVGDEDELTAAVAAEGAHGFDLSTELPVRVRLFSLSEREHVLLVVIHHIACDGWSLEPLIRDLSRAYAARCAGEAPVWDALPVQYADYALWQRELLGDEADPDSLAARQLAYWREQLSGIPDQLALPTDRPRPATPTHRGERITFGLPADLHDGIAALARETGVSAFMVLQAAFAGLLTRLGAGTDVPVGVPVAGRTDEALNDLVGFFVNTLVLRTDTSGDPGFTELLTRVRDTTLSAYDHQDLPFERLVEVLNPVRSAAYQPLFQVMFALQNNREGSLELAGLRLREERLDVGTSKFDMSWSLTERFAADGSPAGVEGDVEYATDLFDRDTVVTLARRFERLLRAVVADPAVRLGAVDLLDEGEGHRLLTGWNATDAPVPTAGVAEQFRTWAARTPDATAVVCGDETLTYAELNARANRLARHLLAEGAGPERIVALALPRTADYVVALLAVLTTGAAYLPVDPDYPADRIAYMLDDARPALLLTTRETAGTLPGAGVRQVVLDDPATAGAVAAHPADDVTVAAHPLSHPAYVIYTSGSTGRPKGVVVPQDSLVNFLASMREQLAFDAGDRLLAVTTFGFDIAGLETFVPLLSGACVVLADRDAVRDTAALRDLVVRHGVTVMQATPSLWRVAVADGLPLAGVRVLVGGEALPGDLAASLVDGAASVTNLYGPTETTIWSTSSVLDAATAATPRIGRPIANTRVYVLDAHLRPVPVGVAGELYIGGTGVVRGYLGRPGLTAERFVADPFAGPGARMYRTGDLVRWTSSGELEFVRRVDDQVKIRGFRIELGEIETVLSRHPLVDRVAVTVREDQPGNKRLVAYVVPVGEEARQGEVAEGHRVGEWQDIYDSIYADAASAEFGEDFGLWVSSYDNARIPVGEMRRWRDAAVTRVQEHAPRRILEIGVGSGLLLSRLAPGCETYWGTDFSAPVIEALRAKVAGVPELDGRVELRQQPAHVVDGLPEGYFDVVLLNSVVQYFPSADYLTDVLRKATDLLAPGGVIVVGDVRNLRLLHAFHADVQAARTGEDDPAELRRKAERAALMEKELLVAPEYFAALAEAVPGLAGADIRIKRGDYHNELTRYRYEAVLHKKPAGALVSLRDAEAFPWRPGEDTLGTVTEHVARKRPARLRVTGVPNLRLPGTAHGVDPEAFCAAGEELGYRTVATWSGSGHDTFDVLFVDPEDAPGTTLTDLYLPAAAGRAPGDLTGLTNVPSVSFEGSALATEMRRYASAGLPDYMMPSAFVTLDALPLTPNGKLDRRALPAPDFAPAAGSRPPRTPQEEVLCGLFAEVLGVPAVGIDDNFFDMGGHSLLVTRLISRIRSVLGAEPGIRAVFESPTVAGLAGRLDQAGGRKQRPALRRMRRP</sequence>
<keyword evidence="10" id="KW-1185">Reference proteome</keyword>
<dbReference type="EMBL" id="BNBD01000018">
    <property type="protein sequence ID" value="GHF69363.1"/>
    <property type="molecule type" value="Genomic_DNA"/>
</dbReference>
<evidence type="ECO:0000313" key="9">
    <source>
        <dbReference type="EMBL" id="GHF69363.1"/>
    </source>
</evidence>
<dbReference type="PROSITE" id="PS00455">
    <property type="entry name" value="AMP_BINDING"/>
    <property type="match status" value="3"/>
</dbReference>
<dbReference type="GO" id="GO:0031177">
    <property type="term" value="F:phosphopantetheine binding"/>
    <property type="evidence" value="ECO:0007669"/>
    <property type="project" value="InterPro"/>
</dbReference>
<dbReference type="FunFam" id="3.40.50.980:FF:000002">
    <property type="entry name" value="Enterobactin synthetase component F"/>
    <property type="match status" value="1"/>
</dbReference>
<evidence type="ECO:0000256" key="5">
    <source>
        <dbReference type="ARBA" id="ARBA00022598"/>
    </source>
</evidence>
<dbReference type="InterPro" id="IPR042099">
    <property type="entry name" value="ANL_N_sf"/>
</dbReference>
<dbReference type="SUPFAM" id="SSF56801">
    <property type="entry name" value="Acetyl-CoA synthetase-like"/>
    <property type="match status" value="3"/>
</dbReference>
<evidence type="ECO:0000256" key="6">
    <source>
        <dbReference type="ARBA" id="ARBA00022737"/>
    </source>
</evidence>
<dbReference type="Pfam" id="PF08242">
    <property type="entry name" value="Methyltransf_12"/>
    <property type="match status" value="1"/>
</dbReference>
<dbReference type="CDD" id="cd05930">
    <property type="entry name" value="A_NRPS"/>
    <property type="match status" value="1"/>
</dbReference>
<dbReference type="InterPro" id="IPR023213">
    <property type="entry name" value="CAT-like_dom_sf"/>
</dbReference>
<dbReference type="FunFam" id="1.10.1200.10:FF:000016">
    <property type="entry name" value="Non-ribosomal peptide synthase"/>
    <property type="match status" value="3"/>
</dbReference>
<dbReference type="Gene3D" id="1.10.1200.10">
    <property type="entry name" value="ACP-like"/>
    <property type="match status" value="2"/>
</dbReference>
<feature type="domain" description="Carrier" evidence="8">
    <location>
        <begin position="3511"/>
        <end position="3586"/>
    </location>
</feature>
<comment type="similarity">
    <text evidence="2">Belongs to the ATP-dependent AMP-binding enzyme family.</text>
</comment>
<evidence type="ECO:0000256" key="7">
    <source>
        <dbReference type="SAM" id="MobiDB-lite"/>
    </source>
</evidence>
<dbReference type="PANTHER" id="PTHR45527">
    <property type="entry name" value="NONRIBOSOMAL PEPTIDE SYNTHETASE"/>
    <property type="match status" value="1"/>
</dbReference>
<dbReference type="Pfam" id="PF00501">
    <property type="entry name" value="AMP-binding"/>
    <property type="match status" value="3"/>
</dbReference>
<feature type="region of interest" description="Disordered" evidence="7">
    <location>
        <begin position="3581"/>
        <end position="3600"/>
    </location>
</feature>
<reference evidence="9" key="1">
    <citation type="journal article" date="2014" name="Int. J. Syst. Evol. Microbiol.">
        <title>Complete genome sequence of Corynebacterium casei LMG S-19264T (=DSM 44701T), isolated from a smear-ripened cheese.</title>
        <authorList>
            <consortium name="US DOE Joint Genome Institute (JGI-PGF)"/>
            <person name="Walter F."/>
            <person name="Albersmeier A."/>
            <person name="Kalinowski J."/>
            <person name="Ruckert C."/>
        </authorList>
    </citation>
    <scope>NUCLEOTIDE SEQUENCE</scope>
    <source>
        <strain evidence="9">JCM 4059</strain>
    </source>
</reference>
<keyword evidence="5" id="KW-0436">Ligase</keyword>
<dbReference type="InterPro" id="IPR029063">
    <property type="entry name" value="SAM-dependent_MTases_sf"/>
</dbReference>
<dbReference type="FunFam" id="3.40.50.980:FF:000001">
    <property type="entry name" value="Non-ribosomal peptide synthetase"/>
    <property type="match status" value="2"/>
</dbReference>
<dbReference type="Gene3D" id="2.30.38.10">
    <property type="entry name" value="Luciferase, Domain 3"/>
    <property type="match status" value="2"/>
</dbReference>
<dbReference type="PROSITE" id="PS00012">
    <property type="entry name" value="PHOSPHOPANTETHEINE"/>
    <property type="match status" value="3"/>
</dbReference>
<dbReference type="SMART" id="SM00823">
    <property type="entry name" value="PKS_PP"/>
    <property type="match status" value="3"/>
</dbReference>
<feature type="domain" description="Carrier" evidence="8">
    <location>
        <begin position="2063"/>
        <end position="2138"/>
    </location>
</feature>
<dbReference type="GO" id="GO:0009403">
    <property type="term" value="P:toxin biosynthetic process"/>
    <property type="evidence" value="ECO:0007669"/>
    <property type="project" value="UniProtKB-ARBA"/>
</dbReference>
<dbReference type="Gene3D" id="3.30.559.30">
    <property type="entry name" value="Nonribosomal peptide synthetase, condensation domain"/>
    <property type="match status" value="3"/>
</dbReference>
<dbReference type="InterPro" id="IPR009081">
    <property type="entry name" value="PP-bd_ACP"/>
</dbReference>
<dbReference type="NCBIfam" id="NF003417">
    <property type="entry name" value="PRK04813.1"/>
    <property type="match status" value="4"/>
</dbReference>
<feature type="compositionally biased region" description="Basic residues" evidence="7">
    <location>
        <begin position="3588"/>
        <end position="3600"/>
    </location>
</feature>
<dbReference type="PROSITE" id="PS50075">
    <property type="entry name" value="CARRIER"/>
    <property type="match status" value="3"/>
</dbReference>
<dbReference type="FunFam" id="3.30.300.30:FF:000010">
    <property type="entry name" value="Enterobactin synthetase component F"/>
    <property type="match status" value="2"/>
</dbReference>
<dbReference type="SUPFAM" id="SSF52777">
    <property type="entry name" value="CoA-dependent acyltransferases"/>
    <property type="match status" value="6"/>
</dbReference>
<dbReference type="InterPro" id="IPR000873">
    <property type="entry name" value="AMP-dep_synth/lig_dom"/>
</dbReference>
<protein>
    <submittedName>
        <fullName evidence="9">Non-ribosomal peptide synthetase</fullName>
    </submittedName>
</protein>
<dbReference type="SUPFAM" id="SSF47336">
    <property type="entry name" value="ACP-like"/>
    <property type="match status" value="3"/>
</dbReference>
<dbReference type="Gene3D" id="3.30.300.30">
    <property type="match status" value="4"/>
</dbReference>
<dbReference type="NCBIfam" id="TIGR01733">
    <property type="entry name" value="AA-adenyl-dom"/>
    <property type="match status" value="3"/>
</dbReference>
<dbReference type="Pfam" id="PF00550">
    <property type="entry name" value="PP-binding"/>
    <property type="match status" value="3"/>
</dbReference>
<comment type="cofactor">
    <cofactor evidence="1">
        <name>pantetheine 4'-phosphate</name>
        <dbReference type="ChEBI" id="CHEBI:47942"/>
    </cofactor>
</comment>
<dbReference type="GO" id="GO:0043041">
    <property type="term" value="P:amino acid activation for nonribosomal peptide biosynthetic process"/>
    <property type="evidence" value="ECO:0007669"/>
    <property type="project" value="TreeGrafter"/>
</dbReference>
<dbReference type="GO" id="GO:0008610">
    <property type="term" value="P:lipid biosynthetic process"/>
    <property type="evidence" value="ECO:0007669"/>
    <property type="project" value="UniProtKB-ARBA"/>
</dbReference>